<dbReference type="InterPro" id="IPR001789">
    <property type="entry name" value="Sig_transdc_resp-reg_receiver"/>
</dbReference>
<dbReference type="SUPFAM" id="SSF52172">
    <property type="entry name" value="CheY-like"/>
    <property type="match status" value="1"/>
</dbReference>
<dbReference type="InterPro" id="IPR052893">
    <property type="entry name" value="TCS_response_regulator"/>
</dbReference>
<dbReference type="Proteomes" id="UP000236736">
    <property type="component" value="Unassembled WGS sequence"/>
</dbReference>
<evidence type="ECO:0000313" key="4">
    <source>
        <dbReference type="Proteomes" id="UP000236736"/>
    </source>
</evidence>
<dbReference type="InterPro" id="IPR011006">
    <property type="entry name" value="CheY-like_superfamily"/>
</dbReference>
<dbReference type="RefSeq" id="WP_103926290.1">
    <property type="nucleotide sequence ID" value="NZ_FNVR01000031.1"/>
</dbReference>
<feature type="modified residue" description="4-aspartylphosphate" evidence="1">
    <location>
        <position position="63"/>
    </location>
</feature>
<dbReference type="SMART" id="SM00448">
    <property type="entry name" value="REC"/>
    <property type="match status" value="1"/>
</dbReference>
<dbReference type="PROSITE" id="PS50110">
    <property type="entry name" value="RESPONSE_REGULATORY"/>
    <property type="match status" value="1"/>
</dbReference>
<keyword evidence="4" id="KW-1185">Reference proteome</keyword>
<evidence type="ECO:0000259" key="2">
    <source>
        <dbReference type="PROSITE" id="PS50110"/>
    </source>
</evidence>
<dbReference type="PANTHER" id="PTHR44520">
    <property type="entry name" value="RESPONSE REGULATOR RCP1-RELATED"/>
    <property type="match status" value="1"/>
</dbReference>
<evidence type="ECO:0000256" key="1">
    <source>
        <dbReference type="PROSITE-ProRule" id="PRU00169"/>
    </source>
</evidence>
<proteinExistence type="predicted"/>
<gene>
    <name evidence="3" type="ORF">SAMN03080598_03715</name>
</gene>
<dbReference type="GO" id="GO:0000160">
    <property type="term" value="P:phosphorelay signal transduction system"/>
    <property type="evidence" value="ECO:0007669"/>
    <property type="project" value="InterPro"/>
</dbReference>
<dbReference type="Gene3D" id="3.40.50.2300">
    <property type="match status" value="1"/>
</dbReference>
<reference evidence="4" key="1">
    <citation type="submission" date="2016-10" db="EMBL/GenBank/DDBJ databases">
        <authorList>
            <person name="Varghese N."/>
            <person name="Submissions S."/>
        </authorList>
    </citation>
    <scope>NUCLEOTIDE SEQUENCE [LARGE SCALE GENOMIC DNA]</scope>
    <source>
        <strain evidence="4">DSM 17298</strain>
    </source>
</reference>
<protein>
    <submittedName>
        <fullName evidence="3">Response regulator receiver domain-containing protein</fullName>
    </submittedName>
</protein>
<dbReference type="STRING" id="1120964.GCA_001313265_06688"/>
<dbReference type="EMBL" id="FNVR01000031">
    <property type="protein sequence ID" value="SEG39414.1"/>
    <property type="molecule type" value="Genomic_DNA"/>
</dbReference>
<accession>A0A1H5ZTW5</accession>
<keyword evidence="1" id="KW-0597">Phosphoprotein</keyword>
<sequence length="141" mass="15863">MKKIHVLIVEDNEGDIILLREVLEQRPTIRKISVAKTGQEAVDFVMKAGNFAGEETPDLILLDINLPLKNGHEVLEIIKTHGEYRSIPIIMLTTSSSPDDINLSYFQHANLYITKPSDMNAFEEVLDGVDAFFINLIQLPC</sequence>
<dbReference type="AlphaFoldDB" id="A0A1H5ZTW5"/>
<organism evidence="3 4">
    <name type="scientific">Algoriphagus boritolerans DSM 17298 = JCM 18970</name>
    <dbReference type="NCBI Taxonomy" id="1120964"/>
    <lineage>
        <taxon>Bacteria</taxon>
        <taxon>Pseudomonadati</taxon>
        <taxon>Bacteroidota</taxon>
        <taxon>Cytophagia</taxon>
        <taxon>Cytophagales</taxon>
        <taxon>Cyclobacteriaceae</taxon>
        <taxon>Algoriphagus</taxon>
    </lineage>
</organism>
<dbReference type="Pfam" id="PF00072">
    <property type="entry name" value="Response_reg"/>
    <property type="match status" value="1"/>
</dbReference>
<dbReference type="OrthoDB" id="7631574at2"/>
<name>A0A1H5ZTW5_9BACT</name>
<evidence type="ECO:0000313" key="3">
    <source>
        <dbReference type="EMBL" id="SEG39414.1"/>
    </source>
</evidence>
<dbReference type="CDD" id="cd17557">
    <property type="entry name" value="REC_Rcp-like"/>
    <property type="match status" value="1"/>
</dbReference>
<feature type="domain" description="Response regulatory" evidence="2">
    <location>
        <begin position="5"/>
        <end position="130"/>
    </location>
</feature>
<dbReference type="PANTHER" id="PTHR44520:SF2">
    <property type="entry name" value="RESPONSE REGULATOR RCP1"/>
    <property type="match status" value="1"/>
</dbReference>